<reference evidence="7" key="1">
    <citation type="submission" date="2018-06" db="EMBL/GenBank/DDBJ databases">
        <authorList>
            <person name="Zhirakovskaya E."/>
        </authorList>
    </citation>
    <scope>NUCLEOTIDE SEQUENCE</scope>
</reference>
<evidence type="ECO:0000256" key="1">
    <source>
        <dbReference type="ARBA" id="ARBA00004903"/>
    </source>
</evidence>
<evidence type="ECO:0000259" key="6">
    <source>
        <dbReference type="PROSITE" id="PS51330"/>
    </source>
</evidence>
<gene>
    <name evidence="7" type="ORF">MNBD_BACTEROID04-398</name>
</gene>
<dbReference type="InterPro" id="IPR012259">
    <property type="entry name" value="DHFR"/>
</dbReference>
<dbReference type="GO" id="GO:0046654">
    <property type="term" value="P:tetrahydrofolate biosynthetic process"/>
    <property type="evidence" value="ECO:0007669"/>
    <property type="project" value="InterPro"/>
</dbReference>
<evidence type="ECO:0000256" key="3">
    <source>
        <dbReference type="ARBA" id="ARBA00022563"/>
    </source>
</evidence>
<dbReference type="PIRSF" id="PIRSF000194">
    <property type="entry name" value="DHFR"/>
    <property type="match status" value="1"/>
</dbReference>
<accession>A0A3B0U3V1</accession>
<keyword evidence="5 7" id="KW-0560">Oxidoreductase</keyword>
<keyword evidence="3" id="KW-0554">One-carbon metabolism</keyword>
<dbReference type="SUPFAM" id="SSF53597">
    <property type="entry name" value="Dihydrofolate reductase-like"/>
    <property type="match status" value="1"/>
</dbReference>
<sequence>MITIIAAVAKNNALGKDNKLIWHLPADLKRFKKVTANHHVIMGRKTFESLGKPLPNRTNIIVTRNTNFSAKNCIVANSLQQALEAVKNDESPFILGGAEIYKQAIKIADKLDITFVHHKFEADVFFPEIDKSIWKEVSRNEFKADEKNKYNYSFVTFERI</sequence>
<dbReference type="PANTHER" id="PTHR48069:SF3">
    <property type="entry name" value="DIHYDROFOLATE REDUCTASE"/>
    <property type="match status" value="1"/>
</dbReference>
<dbReference type="GO" id="GO:0043168">
    <property type="term" value="F:anion binding"/>
    <property type="evidence" value="ECO:0007669"/>
    <property type="project" value="UniProtKB-ARBA"/>
</dbReference>
<dbReference type="CDD" id="cd00209">
    <property type="entry name" value="DHFR"/>
    <property type="match status" value="1"/>
</dbReference>
<name>A0A3B0U3V1_9ZZZZ</name>
<protein>
    <recommendedName>
        <fullName evidence="2">dihydrofolate reductase</fullName>
        <ecNumber evidence="2">1.5.1.3</ecNumber>
    </recommendedName>
</protein>
<dbReference type="PRINTS" id="PR00070">
    <property type="entry name" value="DHFR"/>
</dbReference>
<evidence type="ECO:0000313" key="7">
    <source>
        <dbReference type="EMBL" id="VAW25565.1"/>
    </source>
</evidence>
<dbReference type="GO" id="GO:0006730">
    <property type="term" value="P:one-carbon metabolic process"/>
    <property type="evidence" value="ECO:0007669"/>
    <property type="project" value="UniProtKB-KW"/>
</dbReference>
<dbReference type="Pfam" id="PF00186">
    <property type="entry name" value="DHFR_1"/>
    <property type="match status" value="1"/>
</dbReference>
<dbReference type="PANTHER" id="PTHR48069">
    <property type="entry name" value="DIHYDROFOLATE REDUCTASE"/>
    <property type="match status" value="1"/>
</dbReference>
<dbReference type="EMBL" id="UOER01000447">
    <property type="protein sequence ID" value="VAW25565.1"/>
    <property type="molecule type" value="Genomic_DNA"/>
</dbReference>
<dbReference type="GO" id="GO:0005829">
    <property type="term" value="C:cytosol"/>
    <property type="evidence" value="ECO:0007669"/>
    <property type="project" value="TreeGrafter"/>
</dbReference>
<dbReference type="PROSITE" id="PS51330">
    <property type="entry name" value="DHFR_2"/>
    <property type="match status" value="1"/>
</dbReference>
<keyword evidence="4" id="KW-0521">NADP</keyword>
<dbReference type="GO" id="GO:0004146">
    <property type="term" value="F:dihydrofolate reductase activity"/>
    <property type="evidence" value="ECO:0007669"/>
    <property type="project" value="UniProtKB-EC"/>
</dbReference>
<evidence type="ECO:0000256" key="4">
    <source>
        <dbReference type="ARBA" id="ARBA00022857"/>
    </source>
</evidence>
<proteinExistence type="predicted"/>
<dbReference type="EC" id="1.5.1.3" evidence="2"/>
<dbReference type="InterPro" id="IPR024072">
    <property type="entry name" value="DHFR-like_dom_sf"/>
</dbReference>
<dbReference type="GO" id="GO:0046655">
    <property type="term" value="P:folic acid metabolic process"/>
    <property type="evidence" value="ECO:0007669"/>
    <property type="project" value="TreeGrafter"/>
</dbReference>
<dbReference type="GO" id="GO:0050661">
    <property type="term" value="F:NADP binding"/>
    <property type="evidence" value="ECO:0007669"/>
    <property type="project" value="InterPro"/>
</dbReference>
<dbReference type="FunFam" id="3.40.430.10:FF:000001">
    <property type="entry name" value="Dihydrofolate reductase"/>
    <property type="match status" value="1"/>
</dbReference>
<dbReference type="GO" id="GO:0046452">
    <property type="term" value="P:dihydrofolate metabolic process"/>
    <property type="evidence" value="ECO:0007669"/>
    <property type="project" value="TreeGrafter"/>
</dbReference>
<evidence type="ECO:0000256" key="2">
    <source>
        <dbReference type="ARBA" id="ARBA00012856"/>
    </source>
</evidence>
<organism evidence="7">
    <name type="scientific">hydrothermal vent metagenome</name>
    <dbReference type="NCBI Taxonomy" id="652676"/>
    <lineage>
        <taxon>unclassified sequences</taxon>
        <taxon>metagenomes</taxon>
        <taxon>ecological metagenomes</taxon>
    </lineage>
</organism>
<dbReference type="AlphaFoldDB" id="A0A3B0U3V1"/>
<evidence type="ECO:0000256" key="5">
    <source>
        <dbReference type="ARBA" id="ARBA00023002"/>
    </source>
</evidence>
<comment type="pathway">
    <text evidence="1">Cofactor biosynthesis; tetrahydrofolate biosynthesis; 5,6,7,8-tetrahydrofolate from 7,8-dihydrofolate: step 1/1.</text>
</comment>
<feature type="domain" description="DHFR" evidence="6">
    <location>
        <begin position="1"/>
        <end position="159"/>
    </location>
</feature>
<dbReference type="InterPro" id="IPR001796">
    <property type="entry name" value="DHFR_dom"/>
</dbReference>
<dbReference type="Gene3D" id="3.40.430.10">
    <property type="entry name" value="Dihydrofolate Reductase, subunit A"/>
    <property type="match status" value="1"/>
</dbReference>